<dbReference type="Proteomes" id="UP000638263">
    <property type="component" value="Unassembled WGS sequence"/>
</dbReference>
<dbReference type="RefSeq" id="WP_082681583.1">
    <property type="nucleotide sequence ID" value="NZ_BMMH01000013.1"/>
</dbReference>
<evidence type="ECO:0000313" key="6">
    <source>
        <dbReference type="Proteomes" id="UP000638263"/>
    </source>
</evidence>
<dbReference type="EMBL" id="BMMH01000013">
    <property type="protein sequence ID" value="GGL31383.1"/>
    <property type="molecule type" value="Genomic_DNA"/>
</dbReference>
<reference evidence="5" key="1">
    <citation type="journal article" date="2014" name="Int. J. Syst. Evol. Microbiol.">
        <title>Complete genome sequence of Corynebacterium casei LMG S-19264T (=DSM 44701T), isolated from a smear-ripened cheese.</title>
        <authorList>
            <consortium name="US DOE Joint Genome Institute (JGI-PGF)"/>
            <person name="Walter F."/>
            <person name="Albersmeier A."/>
            <person name="Kalinowski J."/>
            <person name="Ruckert C."/>
        </authorList>
    </citation>
    <scope>NUCLEOTIDE SEQUENCE</scope>
    <source>
        <strain evidence="5">CGMCC 4.3508</strain>
    </source>
</reference>
<keyword evidence="3" id="KW-0560">Oxidoreductase</keyword>
<feature type="domain" description="Nitroreductase" evidence="4">
    <location>
        <begin position="19"/>
        <end position="206"/>
    </location>
</feature>
<evidence type="ECO:0000259" key="4">
    <source>
        <dbReference type="Pfam" id="PF00881"/>
    </source>
</evidence>
<gene>
    <name evidence="5" type="ORF">GCM10011588_52680</name>
</gene>
<sequence length="232" mass="25795">MTSTDVDTDQYETLRTILDQRWACRQFLPDRVPHEVIERLLTLALRTPSWSNTQPWQVVVTEGAATDRFRRDLVAHVQSGAAATPDLAHPGGFSGPYRQRRKESGVQLYESLGIGKGDAEASLRQFVRNFEFFDAPHVAIVSTEDELGPYGAIDTGLFVNTVLLAAHTLGLATIPQASVASYAPFIRDYFGLPETRRVLAAISFGYPDTEHPVNSFRTARADLDEIVTWKSD</sequence>
<dbReference type="CDD" id="cd02136">
    <property type="entry name" value="PnbA_NfnB-like"/>
    <property type="match status" value="1"/>
</dbReference>
<keyword evidence="6" id="KW-1185">Reference proteome</keyword>
<dbReference type="InterPro" id="IPR029479">
    <property type="entry name" value="Nitroreductase"/>
</dbReference>
<reference evidence="5" key="2">
    <citation type="submission" date="2020-09" db="EMBL/GenBank/DDBJ databases">
        <authorList>
            <person name="Sun Q."/>
            <person name="Zhou Y."/>
        </authorList>
    </citation>
    <scope>NUCLEOTIDE SEQUENCE</scope>
    <source>
        <strain evidence="5">CGMCC 4.3508</strain>
    </source>
</reference>
<comment type="caution">
    <text evidence="5">The sequence shown here is derived from an EMBL/GenBank/DDBJ whole genome shotgun (WGS) entry which is preliminary data.</text>
</comment>
<dbReference type="InterPro" id="IPR050627">
    <property type="entry name" value="Nitroreductase/BluB"/>
</dbReference>
<evidence type="ECO:0000256" key="1">
    <source>
        <dbReference type="ARBA" id="ARBA00022630"/>
    </source>
</evidence>
<dbReference type="Gene3D" id="3.40.109.10">
    <property type="entry name" value="NADH Oxidase"/>
    <property type="match status" value="1"/>
</dbReference>
<dbReference type="PANTHER" id="PTHR23026:SF90">
    <property type="entry name" value="IODOTYROSINE DEIODINASE 1"/>
    <property type="match status" value="1"/>
</dbReference>
<dbReference type="GO" id="GO:0016491">
    <property type="term" value="F:oxidoreductase activity"/>
    <property type="evidence" value="ECO:0007669"/>
    <property type="project" value="UniProtKB-KW"/>
</dbReference>
<dbReference type="AlphaFoldDB" id="A0A917RTS6"/>
<proteinExistence type="predicted"/>
<evidence type="ECO:0000256" key="2">
    <source>
        <dbReference type="ARBA" id="ARBA00022643"/>
    </source>
</evidence>
<dbReference type="PANTHER" id="PTHR23026">
    <property type="entry name" value="NADPH NITROREDUCTASE"/>
    <property type="match status" value="1"/>
</dbReference>
<evidence type="ECO:0000256" key="3">
    <source>
        <dbReference type="ARBA" id="ARBA00023002"/>
    </source>
</evidence>
<keyword evidence="2" id="KW-0288">FMN</keyword>
<dbReference type="InterPro" id="IPR000415">
    <property type="entry name" value="Nitroreductase-like"/>
</dbReference>
<organism evidence="5 6">
    <name type="scientific">Nocardia jinanensis</name>
    <dbReference type="NCBI Taxonomy" id="382504"/>
    <lineage>
        <taxon>Bacteria</taxon>
        <taxon>Bacillati</taxon>
        <taxon>Actinomycetota</taxon>
        <taxon>Actinomycetes</taxon>
        <taxon>Mycobacteriales</taxon>
        <taxon>Nocardiaceae</taxon>
        <taxon>Nocardia</taxon>
    </lineage>
</organism>
<dbReference type="SUPFAM" id="SSF55469">
    <property type="entry name" value="FMN-dependent nitroreductase-like"/>
    <property type="match status" value="1"/>
</dbReference>
<name>A0A917RTS6_9NOCA</name>
<keyword evidence="1" id="KW-0285">Flavoprotein</keyword>
<dbReference type="Pfam" id="PF00881">
    <property type="entry name" value="Nitroreductase"/>
    <property type="match status" value="1"/>
</dbReference>
<protein>
    <submittedName>
        <fullName evidence="5">Nitroreductase</fullName>
    </submittedName>
</protein>
<accession>A0A917RTS6</accession>
<evidence type="ECO:0000313" key="5">
    <source>
        <dbReference type="EMBL" id="GGL31383.1"/>
    </source>
</evidence>